<sequence length="170" mass="18218">MIILDTVGDTIQAEASAASCITISSYGIETASGVDTYKKLGQAQLTGSGTQDILYTVPASTSTVCSVLIIANTSDIMRTVKIWHVPNGQAVGDEYLLFGTVNVKAYTTVVWNKGSVQSFPDMAVEGADHNSLTGLQGGTTNEYYHLTNTQHTNILIGEYIAEYKSLDITR</sequence>
<evidence type="ECO:0000313" key="1">
    <source>
        <dbReference type="EMBL" id="QJA65181.1"/>
    </source>
</evidence>
<evidence type="ECO:0000313" key="2">
    <source>
        <dbReference type="EMBL" id="QJA84172.1"/>
    </source>
</evidence>
<dbReference type="EMBL" id="MT141533">
    <property type="protein sequence ID" value="QJA65181.1"/>
    <property type="molecule type" value="Genomic_DNA"/>
</dbReference>
<dbReference type="AlphaFoldDB" id="A0A6M3J7X0"/>
<reference evidence="1" key="1">
    <citation type="submission" date="2020-03" db="EMBL/GenBank/DDBJ databases">
        <title>The deep terrestrial virosphere.</title>
        <authorList>
            <person name="Holmfeldt K."/>
            <person name="Nilsson E."/>
            <person name="Simone D."/>
            <person name="Lopez-Fernandez M."/>
            <person name="Wu X."/>
            <person name="de Brujin I."/>
            <person name="Lundin D."/>
            <person name="Andersson A."/>
            <person name="Bertilsson S."/>
            <person name="Dopson M."/>
        </authorList>
    </citation>
    <scope>NUCLEOTIDE SEQUENCE</scope>
    <source>
        <strain evidence="2">MM415A00216</strain>
        <strain evidence="1">MM415B00427</strain>
    </source>
</reference>
<name>A0A6M3J7X0_9ZZZZ</name>
<dbReference type="EMBL" id="MT142525">
    <property type="protein sequence ID" value="QJA84172.1"/>
    <property type="molecule type" value="Genomic_DNA"/>
</dbReference>
<organism evidence="1">
    <name type="scientific">viral metagenome</name>
    <dbReference type="NCBI Taxonomy" id="1070528"/>
    <lineage>
        <taxon>unclassified sequences</taxon>
        <taxon>metagenomes</taxon>
        <taxon>organismal metagenomes</taxon>
    </lineage>
</organism>
<proteinExistence type="predicted"/>
<accession>A0A6M3J7X0</accession>
<protein>
    <submittedName>
        <fullName evidence="1">Uncharacterized protein</fullName>
    </submittedName>
</protein>
<gene>
    <name evidence="2" type="ORF">MM415A00216_0016</name>
    <name evidence="1" type="ORF">MM415B00427_0035</name>
</gene>